<name>A0A0D3A0A4_BRAOL</name>
<dbReference type="OMA" id="PWNCEIV"/>
<evidence type="ECO:0000313" key="4">
    <source>
        <dbReference type="Proteomes" id="UP000032141"/>
    </source>
</evidence>
<dbReference type="InterPro" id="IPR023213">
    <property type="entry name" value="CAT-like_dom_sf"/>
</dbReference>
<dbReference type="AlphaFoldDB" id="A0A0D3A0A4"/>
<sequence>SGYFGLVSHSSTRVSVAGSTRFGVYGLDFGWGRPERVLVVSIDQGEAISMGEGRDGNGVVEIGFSLKKHEMEALIDLLNDGLEK</sequence>
<dbReference type="InterPro" id="IPR051504">
    <property type="entry name" value="Plant_metabolite_acyltrans"/>
</dbReference>
<dbReference type="Gene3D" id="3.30.559.10">
    <property type="entry name" value="Chloramphenicol acetyltransferase-like domain"/>
    <property type="match status" value="1"/>
</dbReference>
<evidence type="ECO:0000313" key="3">
    <source>
        <dbReference type="EnsemblPlants" id="Bo17109s010.1"/>
    </source>
</evidence>
<reference evidence="3" key="1">
    <citation type="journal article" date="2014" name="Genome Biol.">
        <title>Transcriptome and methylome profiling reveals relics of genome dominance in the mesopolyploid Brassica oleracea.</title>
        <authorList>
            <person name="Parkin I.A."/>
            <person name="Koh C."/>
            <person name="Tang H."/>
            <person name="Robinson S.J."/>
            <person name="Kagale S."/>
            <person name="Clarke W.E."/>
            <person name="Town C.D."/>
            <person name="Nixon J."/>
            <person name="Krishnakumar V."/>
            <person name="Bidwell S.L."/>
            <person name="Denoeud F."/>
            <person name="Belcram H."/>
            <person name="Links M.G."/>
            <person name="Just J."/>
            <person name="Clarke C."/>
            <person name="Bender T."/>
            <person name="Huebert T."/>
            <person name="Mason A.S."/>
            <person name="Pires J.C."/>
            <person name="Barker G."/>
            <person name="Moore J."/>
            <person name="Walley P.G."/>
            <person name="Manoli S."/>
            <person name="Batley J."/>
            <person name="Edwards D."/>
            <person name="Nelson M.N."/>
            <person name="Wang X."/>
            <person name="Paterson A.H."/>
            <person name="King G."/>
            <person name="Bancroft I."/>
            <person name="Chalhoub B."/>
            <person name="Sharpe A.G."/>
        </authorList>
    </citation>
    <scope>NUCLEOTIDE SEQUENCE [LARGE SCALE GENOMIC DNA]</scope>
    <source>
        <strain evidence="3">cv. TO1000</strain>
    </source>
</reference>
<dbReference type="Proteomes" id="UP000032141">
    <property type="component" value="Unassembled WGS sequence"/>
</dbReference>
<evidence type="ECO:0000256" key="2">
    <source>
        <dbReference type="ARBA" id="ARBA00023315"/>
    </source>
</evidence>
<dbReference type="Gramene" id="Bo17109s010.1">
    <property type="protein sequence ID" value="Bo17109s010.1"/>
    <property type="gene ID" value="Bo17109s010"/>
</dbReference>
<protein>
    <submittedName>
        <fullName evidence="3">Uncharacterized protein</fullName>
    </submittedName>
</protein>
<evidence type="ECO:0000256" key="1">
    <source>
        <dbReference type="ARBA" id="ARBA00022679"/>
    </source>
</evidence>
<accession>A0A0D3A0A4</accession>
<dbReference type="HOGENOM" id="CLU_187118_0_0_1"/>
<keyword evidence="4" id="KW-1185">Reference proteome</keyword>
<dbReference type="Pfam" id="PF02458">
    <property type="entry name" value="Transferase"/>
    <property type="match status" value="1"/>
</dbReference>
<dbReference type="STRING" id="109376.A0A0D3A0A4"/>
<proteinExistence type="predicted"/>
<dbReference type="EnsemblPlants" id="Bo17109s010.1">
    <property type="protein sequence ID" value="Bo17109s010.1"/>
    <property type="gene ID" value="Bo17109s010"/>
</dbReference>
<keyword evidence="1" id="KW-0808">Transferase</keyword>
<keyword evidence="2" id="KW-0012">Acyltransferase</keyword>
<dbReference type="GO" id="GO:0016747">
    <property type="term" value="F:acyltransferase activity, transferring groups other than amino-acyl groups"/>
    <property type="evidence" value="ECO:0007669"/>
    <property type="project" value="UniProtKB-ARBA"/>
</dbReference>
<organism evidence="3 4">
    <name type="scientific">Brassica oleracea var. oleracea</name>
    <dbReference type="NCBI Taxonomy" id="109376"/>
    <lineage>
        <taxon>Eukaryota</taxon>
        <taxon>Viridiplantae</taxon>
        <taxon>Streptophyta</taxon>
        <taxon>Embryophyta</taxon>
        <taxon>Tracheophyta</taxon>
        <taxon>Spermatophyta</taxon>
        <taxon>Magnoliopsida</taxon>
        <taxon>eudicotyledons</taxon>
        <taxon>Gunneridae</taxon>
        <taxon>Pentapetalae</taxon>
        <taxon>rosids</taxon>
        <taxon>malvids</taxon>
        <taxon>Brassicales</taxon>
        <taxon>Brassicaceae</taxon>
        <taxon>Brassiceae</taxon>
        <taxon>Brassica</taxon>
    </lineage>
</organism>
<reference evidence="3" key="2">
    <citation type="submission" date="2015-06" db="UniProtKB">
        <authorList>
            <consortium name="EnsemblPlants"/>
        </authorList>
    </citation>
    <scope>IDENTIFICATION</scope>
</reference>
<dbReference type="PANTHER" id="PTHR31625">
    <property type="match status" value="1"/>
</dbReference>